<dbReference type="Pfam" id="PF12028">
    <property type="entry name" value="DUF3515"/>
    <property type="match status" value="1"/>
</dbReference>
<keyword evidence="1" id="KW-0472">Membrane</keyword>
<name>A0ABN0V8A2_9ACTN</name>
<feature type="transmembrane region" description="Helical" evidence="1">
    <location>
        <begin position="20"/>
        <end position="42"/>
    </location>
</feature>
<keyword evidence="1" id="KW-0812">Transmembrane</keyword>
<comment type="caution">
    <text evidence="2">The sequence shown here is derived from an EMBL/GenBank/DDBJ whole genome shotgun (WGS) entry which is preliminary data.</text>
</comment>
<organism evidence="2 3">
    <name type="scientific">Cryptosporangium japonicum</name>
    <dbReference type="NCBI Taxonomy" id="80872"/>
    <lineage>
        <taxon>Bacteria</taxon>
        <taxon>Bacillati</taxon>
        <taxon>Actinomycetota</taxon>
        <taxon>Actinomycetes</taxon>
        <taxon>Cryptosporangiales</taxon>
        <taxon>Cryptosporangiaceae</taxon>
        <taxon>Cryptosporangium</taxon>
    </lineage>
</organism>
<evidence type="ECO:0000313" key="3">
    <source>
        <dbReference type="Proteomes" id="UP001500967"/>
    </source>
</evidence>
<evidence type="ECO:0000313" key="2">
    <source>
        <dbReference type="EMBL" id="GAA0279744.1"/>
    </source>
</evidence>
<keyword evidence="1" id="KW-1133">Transmembrane helix</keyword>
<dbReference type="InterPro" id="IPR021903">
    <property type="entry name" value="DUF3515"/>
</dbReference>
<accession>A0ABN0V8A2</accession>
<sequence length="193" mass="19991">MSDEATALAPRATRSQRISAAFTATLIAVPFALLVGVGWFWAAGGFAGDQEPATGPVTVDLSVNNQPSMIDAKTETVCRALLANLPVTVDEHGSRPVEPASASERAAAWGDPAIVLRCGVGPAATTAGSTGQVVDFNGLSWLVTEGKDVTFLRALNRSVAVDLRLPAPYNVGRFGSLLRPLSKPIVDSVPPAA</sequence>
<protein>
    <recommendedName>
        <fullName evidence="4">DUF3515 domain-containing protein</fullName>
    </recommendedName>
</protein>
<reference evidence="2 3" key="1">
    <citation type="journal article" date="2019" name="Int. J. Syst. Evol. Microbiol.">
        <title>The Global Catalogue of Microorganisms (GCM) 10K type strain sequencing project: providing services to taxonomists for standard genome sequencing and annotation.</title>
        <authorList>
            <consortium name="The Broad Institute Genomics Platform"/>
            <consortium name="The Broad Institute Genome Sequencing Center for Infectious Disease"/>
            <person name="Wu L."/>
            <person name="Ma J."/>
        </authorList>
    </citation>
    <scope>NUCLEOTIDE SEQUENCE [LARGE SCALE GENOMIC DNA]</scope>
    <source>
        <strain evidence="2 3">JCM 10425</strain>
    </source>
</reference>
<evidence type="ECO:0008006" key="4">
    <source>
        <dbReference type="Google" id="ProtNLM"/>
    </source>
</evidence>
<dbReference type="Proteomes" id="UP001500967">
    <property type="component" value="Unassembled WGS sequence"/>
</dbReference>
<evidence type="ECO:0000256" key="1">
    <source>
        <dbReference type="SAM" id="Phobius"/>
    </source>
</evidence>
<keyword evidence="3" id="KW-1185">Reference proteome</keyword>
<dbReference type="RefSeq" id="WP_344654133.1">
    <property type="nucleotide sequence ID" value="NZ_BAAAGX010000042.1"/>
</dbReference>
<dbReference type="EMBL" id="BAAAGX010000042">
    <property type="protein sequence ID" value="GAA0279744.1"/>
    <property type="molecule type" value="Genomic_DNA"/>
</dbReference>
<gene>
    <name evidence="2" type="ORF">GCM10009539_79570</name>
</gene>
<proteinExistence type="predicted"/>